<dbReference type="RefSeq" id="WP_221307460.1">
    <property type="nucleotide sequence ID" value="NZ_JACHGF010000004.1"/>
</dbReference>
<evidence type="ECO:0000313" key="4">
    <source>
        <dbReference type="Proteomes" id="UP000557307"/>
    </source>
</evidence>
<dbReference type="InterPro" id="IPR045659">
    <property type="entry name" value="LptD_2"/>
</dbReference>
<gene>
    <name evidence="3" type="ORF">HNQ92_003017</name>
</gene>
<keyword evidence="4" id="KW-1185">Reference proteome</keyword>
<comment type="caution">
    <text evidence="3">The sequence shown here is derived from an EMBL/GenBank/DDBJ whole genome shotgun (WGS) entry which is preliminary data.</text>
</comment>
<dbReference type="Proteomes" id="UP000557307">
    <property type="component" value="Unassembled WGS sequence"/>
</dbReference>
<dbReference type="PANTHER" id="PTHR30189:SF1">
    <property type="entry name" value="LPS-ASSEMBLY PROTEIN LPTD"/>
    <property type="match status" value="1"/>
</dbReference>
<feature type="region of interest" description="Disordered" evidence="1">
    <location>
        <begin position="32"/>
        <end position="67"/>
    </location>
</feature>
<proteinExistence type="predicted"/>
<name>A0A840TZ13_9BACT</name>
<dbReference type="InterPro" id="IPR050218">
    <property type="entry name" value="LptD"/>
</dbReference>
<dbReference type="EMBL" id="JACHGF010000004">
    <property type="protein sequence ID" value="MBB5284869.1"/>
    <property type="molecule type" value="Genomic_DNA"/>
</dbReference>
<feature type="domain" description="LPS-assembly protein LptD central" evidence="2">
    <location>
        <begin position="252"/>
        <end position="762"/>
    </location>
</feature>
<sequence>MLELKKKGLSIWLSFVVALFLGQVSCQKPAGRSAGEVRQATSRSPVGQTPTDSLPIPGQGGPADTSQVRSGLADSLSLAAITLSDSLRADSLRTDSLARQSDLTATVEYTAEDSTIMEVDDKQVHLYGNAEVKYGTINLKANYIRLNWVTNELFAQGTLDTTTKKMVGEPVFQDGAESYTTKEIRYNFKTKKAFIRGVITQQGEGNIRGNTVKKDDQNNLYIQGSIYTTCNLTHPHFFINAPRIKLVDNKQVVSGPFNIVIADVPLPVGLPFGFFPLPKKKEIGTSGIIFPQYGEEPNGRGFFLRDGGYYFAISEYFNATVTGQIYSTGSWGLGASSIYTKRYRYSGNVALRFNKNRSGDEIDRLRNLPGRDDFSVQWSHTPVPRGNSTFSANVNVNSNSYNQFNALETSRYISNIASSSVQYNRTFGQYARAGASLRVNQNFGDVNPETGRRNNGKTDVGTDFNFGINQIAPFALNGGRGRWYESFRLGLDFSGNYNVSNSISAIDTTYSRLGFIITNEIDTSRLGRETVVPFTLGNLPAMLDDAQFTGRYSLPISLPNFKLMRYLNFTPSLSLQGEVFTQRYNYTYLGDNRIRVDTINQVSTEYSYSFGAGLNTRFYGTFFVKGKRLEAIRHTVIPSVSFSYTPDFSGDNFGFYQTIQINEVGDTRSLSRLRGLGVTTNGGRSSGIVSYSLNNSFEMKLRSKNDTAAAQFEKVMLLDNLGFTGSYNMLADSLNLSNIAVNANARIGRNLNMNFNMNFDPYTYVLDTRSPTNTAGIRINEFAVTRGQGLARLQNLNFALGTSFSPKQGEKKRTDQPPGATTATEEQLEFIDRNPDLYVDFNIPWNISLNYNFGLSRVGLQEASLVQTVSMTGDLSLTPNWKISLSSGFDFVALAPSITTVTLYRDLHCWDMNFSWTPYAGSSFRASNYSFTIKAKSSILQDLKLTRRRSFVDRAGF</sequence>
<protein>
    <submittedName>
        <fullName evidence="3">Lipopolysaccharide export system protein LptA</fullName>
    </submittedName>
</protein>
<accession>A0A840TZ13</accession>
<dbReference type="GO" id="GO:1990351">
    <property type="term" value="C:transporter complex"/>
    <property type="evidence" value="ECO:0007669"/>
    <property type="project" value="TreeGrafter"/>
</dbReference>
<dbReference type="Pfam" id="PF19838">
    <property type="entry name" value="LptD_2"/>
    <property type="match status" value="1"/>
</dbReference>
<feature type="region of interest" description="Disordered" evidence="1">
    <location>
        <begin position="802"/>
        <end position="824"/>
    </location>
</feature>
<dbReference type="AlphaFoldDB" id="A0A840TZ13"/>
<evidence type="ECO:0000256" key="1">
    <source>
        <dbReference type="SAM" id="MobiDB-lite"/>
    </source>
</evidence>
<reference evidence="3 4" key="1">
    <citation type="submission" date="2020-08" db="EMBL/GenBank/DDBJ databases">
        <title>Genomic Encyclopedia of Type Strains, Phase IV (KMG-IV): sequencing the most valuable type-strain genomes for metagenomic binning, comparative biology and taxonomic classification.</title>
        <authorList>
            <person name="Goeker M."/>
        </authorList>
    </citation>
    <scope>NUCLEOTIDE SEQUENCE [LARGE SCALE GENOMIC DNA]</scope>
    <source>
        <strain evidence="3 4">DSM 105074</strain>
    </source>
</reference>
<dbReference type="PANTHER" id="PTHR30189">
    <property type="entry name" value="LPS-ASSEMBLY PROTEIN"/>
    <property type="match status" value="1"/>
</dbReference>
<organism evidence="3 4">
    <name type="scientific">Rhabdobacter roseus</name>
    <dbReference type="NCBI Taxonomy" id="1655419"/>
    <lineage>
        <taxon>Bacteria</taxon>
        <taxon>Pseudomonadati</taxon>
        <taxon>Bacteroidota</taxon>
        <taxon>Cytophagia</taxon>
        <taxon>Cytophagales</taxon>
        <taxon>Cytophagaceae</taxon>
        <taxon>Rhabdobacter</taxon>
    </lineage>
</organism>
<evidence type="ECO:0000259" key="2">
    <source>
        <dbReference type="Pfam" id="PF19838"/>
    </source>
</evidence>
<feature type="compositionally biased region" description="Polar residues" evidence="1">
    <location>
        <begin position="39"/>
        <end position="52"/>
    </location>
</feature>
<dbReference type="GO" id="GO:0009279">
    <property type="term" value="C:cell outer membrane"/>
    <property type="evidence" value="ECO:0007669"/>
    <property type="project" value="TreeGrafter"/>
</dbReference>
<evidence type="ECO:0000313" key="3">
    <source>
        <dbReference type="EMBL" id="MBB5284869.1"/>
    </source>
</evidence>